<dbReference type="KEGG" id="cko:CKO_02823"/>
<gene>
    <name evidence="2" type="ordered locus">CKO_02823</name>
</gene>
<dbReference type="Proteomes" id="UP000008148">
    <property type="component" value="Chromosome"/>
</dbReference>
<dbReference type="HOGENOM" id="CLU_2697948_0_0_6"/>
<dbReference type="AlphaFoldDB" id="A8AKB6"/>
<dbReference type="STRING" id="290338.CKO_02823"/>
<evidence type="ECO:0000313" key="3">
    <source>
        <dbReference type="Proteomes" id="UP000008148"/>
    </source>
</evidence>
<organism evidence="2 3">
    <name type="scientific">Citrobacter koseri (strain ATCC BAA-895 / CDC 4225-83 / SGSC4696)</name>
    <dbReference type="NCBI Taxonomy" id="290338"/>
    <lineage>
        <taxon>Bacteria</taxon>
        <taxon>Pseudomonadati</taxon>
        <taxon>Pseudomonadota</taxon>
        <taxon>Gammaproteobacteria</taxon>
        <taxon>Enterobacterales</taxon>
        <taxon>Enterobacteriaceae</taxon>
        <taxon>Citrobacter</taxon>
    </lineage>
</organism>
<feature type="region of interest" description="Disordered" evidence="1">
    <location>
        <begin position="1"/>
        <end position="47"/>
    </location>
</feature>
<reference evidence="2 3" key="1">
    <citation type="submission" date="2007-08" db="EMBL/GenBank/DDBJ databases">
        <authorList>
            <consortium name="The Citrobacter koseri Genome Sequencing Project"/>
            <person name="McClelland M."/>
            <person name="Sanderson E.K."/>
            <person name="Porwollik S."/>
            <person name="Spieth J."/>
            <person name="Clifton W.S."/>
            <person name="Latreille P."/>
            <person name="Courtney L."/>
            <person name="Wang C."/>
            <person name="Pepin K."/>
            <person name="Bhonagiri V."/>
            <person name="Nash W."/>
            <person name="Johnson M."/>
            <person name="Thiruvilangam P."/>
            <person name="Wilson R."/>
        </authorList>
    </citation>
    <scope>NUCLEOTIDE SEQUENCE [LARGE SCALE GENOMIC DNA]</scope>
    <source>
        <strain evidence="3">ATCC BAA-895 / CDC 4225-83 / SGSC4696</strain>
    </source>
</reference>
<name>A8AKB6_CITK8</name>
<evidence type="ECO:0000313" key="2">
    <source>
        <dbReference type="EMBL" id="ABV13929.1"/>
    </source>
</evidence>
<sequence length="73" mass="8211">MPPLPESLTTLATRRRTGAQTEVGTYRPHSYDGMRTTSGAGVDISRQTDVRPAEWRKTFRVWHHNAQITTNSG</sequence>
<keyword evidence="3" id="KW-1185">Reference proteome</keyword>
<proteinExistence type="predicted"/>
<accession>A8AKB6</accession>
<protein>
    <submittedName>
        <fullName evidence="2">Uncharacterized protein</fullName>
    </submittedName>
</protein>
<evidence type="ECO:0000256" key="1">
    <source>
        <dbReference type="SAM" id="MobiDB-lite"/>
    </source>
</evidence>
<dbReference type="EMBL" id="CP000822">
    <property type="protein sequence ID" value="ABV13929.1"/>
    <property type="molecule type" value="Genomic_DNA"/>
</dbReference>